<sequence>MSTVMWAFYSTDFMRGNGMSLAHYHLYGMFSTNGAAASSFVPGFIPLPLSSNPQMLNYLAPRAFNYTEGFSGFPGGANSFVTGQLEAARPAPQEPSGAYAVRQFHSNGQYSLQQRPPQQQKASSSTSTVTSERYKTELCRPFEESGVCRYGNKCQFAHGSHELRTLVRHPKYKTEPCRTFHSSGFCPYGTRCHFIHNQSVPSESTFEELCSTSGDDTEHLGFNREPQLRLQTVNSVSASGLLSRPNYPVETPLIHNHQMMSSGPEPHFSIQPPGAQSELPEFDIFTSSLDSLLSLNNFNNFLSFSSSSNSLNSSESHHTQPSRRLPIFSRLSDSDK</sequence>
<keyword evidence="6" id="KW-0963">Cytoplasm</keyword>
<evidence type="ECO:0000313" key="9">
    <source>
        <dbReference type="EMBL" id="ALK28654.1"/>
    </source>
</evidence>
<accession>A0A0S1FMM3</accession>
<feature type="region of interest" description="Disordered" evidence="7">
    <location>
        <begin position="309"/>
        <end position="336"/>
    </location>
</feature>
<dbReference type="GO" id="GO:1900153">
    <property type="term" value="P:positive regulation of nuclear-transcribed mRNA catabolic process, deadenylation-dependent decay"/>
    <property type="evidence" value="ECO:0007669"/>
    <property type="project" value="UniProtKB-UniRule"/>
</dbReference>
<organism evidence="9">
    <name type="scientific">Nyctomys sumichrasti</name>
    <name type="common">Sumichrast's vesper rat</name>
    <dbReference type="NCBI Taxonomy" id="56227"/>
    <lineage>
        <taxon>Eukaryota</taxon>
        <taxon>Metazoa</taxon>
        <taxon>Chordata</taxon>
        <taxon>Craniata</taxon>
        <taxon>Vertebrata</taxon>
        <taxon>Euteleostomi</taxon>
        <taxon>Mammalia</taxon>
        <taxon>Eutheria</taxon>
        <taxon>Euarchontoglires</taxon>
        <taxon>Glires</taxon>
        <taxon>Rodentia</taxon>
        <taxon>Myomorpha</taxon>
        <taxon>Muroidea</taxon>
        <taxon>Cricetidae</taxon>
        <taxon>Tylomyinae</taxon>
        <taxon>Nyctomys</taxon>
    </lineage>
</organism>
<feature type="domain" description="C3H1-type" evidence="8">
    <location>
        <begin position="171"/>
        <end position="199"/>
    </location>
</feature>
<evidence type="ECO:0000256" key="4">
    <source>
        <dbReference type="ARBA" id="ARBA00022833"/>
    </source>
</evidence>
<keyword evidence="3 5" id="KW-0863">Zinc-finger</keyword>
<dbReference type="PANTHER" id="PTHR12547:SF53">
    <property type="entry name" value="MRNA DECAY ACTIVATOR PROTEIN ZFP36L1"/>
    <property type="match status" value="1"/>
</dbReference>
<evidence type="ECO:0000256" key="7">
    <source>
        <dbReference type="SAM" id="MobiDB-lite"/>
    </source>
</evidence>
<keyword evidence="6" id="KW-0687">Ribonucleoprotein</keyword>
<dbReference type="FunFam" id="4.10.1000.10:FF:000001">
    <property type="entry name" value="zinc finger CCCH domain-containing protein 15-like"/>
    <property type="match status" value="1"/>
</dbReference>
<comment type="subcellular location">
    <subcellularLocation>
        <location evidence="6">Nucleus</location>
    </subcellularLocation>
    <subcellularLocation>
        <location evidence="6">Cytoplasm</location>
    </subcellularLocation>
</comment>
<dbReference type="SUPFAM" id="SSF90229">
    <property type="entry name" value="CCCH zinc finger"/>
    <property type="match status" value="2"/>
</dbReference>
<keyword evidence="6" id="KW-0539">Nucleus</keyword>
<dbReference type="GO" id="GO:0005737">
    <property type="term" value="C:cytoplasm"/>
    <property type="evidence" value="ECO:0007669"/>
    <property type="project" value="UniProtKB-SubCell"/>
</dbReference>
<evidence type="ECO:0000259" key="8">
    <source>
        <dbReference type="PROSITE" id="PS50103"/>
    </source>
</evidence>
<keyword evidence="2 6" id="KW-0677">Repeat</keyword>
<evidence type="ECO:0000256" key="6">
    <source>
        <dbReference type="RuleBase" id="RU369014"/>
    </source>
</evidence>
<comment type="function">
    <text evidence="6">Zinc-finger RNA-binding protein that destabilizes several cytoplasmic AU-rich element (ARE)-containing mRNA transcripts by promoting their poly(A) tail removal or deadenylation, and hence provide a mechanism for attenuating protein synthesis. Acts as a 3'-untranslated region (UTR) ARE mRNA-binding adapter protein to communicate signaling events to the mRNA decay machinery. Functions by recruiting the CCR4-NOT deadenylase complex and probably other components of the cytoplasmic RNA decay machinery to the bound ARE-containing mRNAs, and hence promotes ARE-mediated mRNA deadenylation and decay processes. Binds to 3'-UTR ARE of numerous mRNAs.</text>
</comment>
<proteinExistence type="predicted"/>
<feature type="compositionally biased region" description="Low complexity" evidence="7">
    <location>
        <begin position="110"/>
        <end position="125"/>
    </location>
</feature>
<dbReference type="InterPro" id="IPR045877">
    <property type="entry name" value="ZFP36-like"/>
</dbReference>
<dbReference type="PANTHER" id="PTHR12547">
    <property type="entry name" value="CCCH ZINC FINGER/TIS11-RELATED"/>
    <property type="match status" value="1"/>
</dbReference>
<evidence type="ECO:0000256" key="3">
    <source>
        <dbReference type="ARBA" id="ARBA00022771"/>
    </source>
</evidence>
<name>A0A0S1FMM3_NYCSU</name>
<evidence type="ECO:0000256" key="1">
    <source>
        <dbReference type="ARBA" id="ARBA00022723"/>
    </source>
</evidence>
<dbReference type="FunFam" id="4.10.1000.10:FF:000002">
    <property type="entry name" value="Zinc finger protein 36, C3H1 type-like 1"/>
    <property type="match status" value="1"/>
</dbReference>
<feature type="zinc finger region" description="C3H1-type" evidence="5">
    <location>
        <begin position="171"/>
        <end position="199"/>
    </location>
</feature>
<evidence type="ECO:0000256" key="5">
    <source>
        <dbReference type="PROSITE-ProRule" id="PRU00723"/>
    </source>
</evidence>
<gene>
    <name evidence="9" type="primary">Zfp36l3</name>
</gene>
<dbReference type="GO" id="GO:0061158">
    <property type="term" value="P:3'-UTR-mediated mRNA destabilization"/>
    <property type="evidence" value="ECO:0007669"/>
    <property type="project" value="UniProtKB-UniRule"/>
</dbReference>
<dbReference type="SMART" id="SM00356">
    <property type="entry name" value="ZnF_C3H1"/>
    <property type="match status" value="2"/>
</dbReference>
<dbReference type="EMBL" id="KP233089">
    <property type="protein sequence ID" value="ALK28654.1"/>
    <property type="molecule type" value="Genomic_DNA"/>
</dbReference>
<dbReference type="GO" id="GO:0008270">
    <property type="term" value="F:zinc ion binding"/>
    <property type="evidence" value="ECO:0007669"/>
    <property type="project" value="UniProtKB-KW"/>
</dbReference>
<dbReference type="GO" id="GO:1990904">
    <property type="term" value="C:ribonucleoprotein complex"/>
    <property type="evidence" value="ECO:0007669"/>
    <property type="project" value="UniProtKB-KW"/>
</dbReference>
<protein>
    <recommendedName>
        <fullName evidence="6">mRNA decay activator protein ZFP36</fullName>
    </recommendedName>
    <alternativeName>
        <fullName evidence="6">Zinc finger protein 36</fullName>
    </alternativeName>
</protein>
<feature type="region of interest" description="Disordered" evidence="7">
    <location>
        <begin position="110"/>
        <end position="130"/>
    </location>
</feature>
<evidence type="ECO:0000256" key="2">
    <source>
        <dbReference type="ARBA" id="ARBA00022737"/>
    </source>
</evidence>
<dbReference type="PROSITE" id="PS50103">
    <property type="entry name" value="ZF_C3H1"/>
    <property type="match status" value="2"/>
</dbReference>
<dbReference type="InterPro" id="IPR000571">
    <property type="entry name" value="Znf_CCCH"/>
</dbReference>
<comment type="subunit">
    <text evidence="6">Associates with the cytoplasmic CCR4-NOT deadenylase complex to trigger ARE-containing mRNA deadenylation and decay processes.</text>
</comment>
<dbReference type="GO" id="GO:0005634">
    <property type="term" value="C:nucleus"/>
    <property type="evidence" value="ECO:0007669"/>
    <property type="project" value="UniProtKB-SubCell"/>
</dbReference>
<dbReference type="AlphaFoldDB" id="A0A0S1FMM3"/>
<dbReference type="InterPro" id="IPR036855">
    <property type="entry name" value="Znf_CCCH_sf"/>
</dbReference>
<feature type="zinc finger region" description="C3H1-type" evidence="5">
    <location>
        <begin position="133"/>
        <end position="161"/>
    </location>
</feature>
<feature type="domain" description="C3H1-type" evidence="8">
    <location>
        <begin position="133"/>
        <end position="161"/>
    </location>
</feature>
<dbReference type="Pfam" id="PF00642">
    <property type="entry name" value="zf-CCCH"/>
    <property type="match status" value="2"/>
</dbReference>
<reference evidence="9" key="1">
    <citation type="journal article" date="2016" name="Mol. Phylogenet. Evol.">
        <title>Emergence and evolution of Zfp36l3.</title>
        <authorList>
            <person name="Gingerich T.J."/>
            <person name="Stumpo D.J."/>
            <person name="Lai W.S."/>
            <person name="Randall T.A."/>
            <person name="Steppan S.J."/>
            <person name="Blackshear P.J."/>
        </authorList>
    </citation>
    <scope>NUCLEOTIDE SEQUENCE</scope>
</reference>
<keyword evidence="1 5" id="KW-0479">Metal-binding</keyword>
<dbReference type="Gene3D" id="4.10.1000.10">
    <property type="entry name" value="Zinc finger, CCCH-type"/>
    <property type="match status" value="2"/>
</dbReference>
<dbReference type="GO" id="GO:0035925">
    <property type="term" value="F:mRNA 3'-UTR AU-rich region binding"/>
    <property type="evidence" value="ECO:0007669"/>
    <property type="project" value="UniProtKB-UniRule"/>
</dbReference>
<keyword evidence="4 5" id="KW-0862">Zinc</keyword>